<dbReference type="RefSeq" id="WP_256030519.1">
    <property type="nucleotide sequence ID" value="NZ_JAHLKM010000026.1"/>
</dbReference>
<name>A0A9R1CVQ0_9EURY</name>
<dbReference type="GO" id="GO:0005886">
    <property type="term" value="C:plasma membrane"/>
    <property type="evidence" value="ECO:0007669"/>
    <property type="project" value="UniProtKB-SubCell"/>
</dbReference>
<dbReference type="InterPro" id="IPR001750">
    <property type="entry name" value="ND/Mrp_TM"/>
</dbReference>
<organism evidence="9 10">
    <name type="scientific">Natronomonas aquatica</name>
    <dbReference type="NCBI Taxonomy" id="2841590"/>
    <lineage>
        <taxon>Archaea</taxon>
        <taxon>Methanobacteriati</taxon>
        <taxon>Methanobacteriota</taxon>
        <taxon>Stenosarchaea group</taxon>
        <taxon>Halobacteria</taxon>
        <taxon>Halobacteriales</taxon>
        <taxon>Natronomonadaceae</taxon>
        <taxon>Natronomonas</taxon>
    </lineage>
</organism>
<keyword evidence="5 7" id="KW-0472">Membrane</keyword>
<dbReference type="GO" id="GO:0042773">
    <property type="term" value="P:ATP synthesis coupled electron transport"/>
    <property type="evidence" value="ECO:0007669"/>
    <property type="project" value="InterPro"/>
</dbReference>
<feature type="transmembrane region" description="Helical" evidence="7">
    <location>
        <begin position="406"/>
        <end position="426"/>
    </location>
</feature>
<feature type="transmembrane region" description="Helical" evidence="7">
    <location>
        <begin position="131"/>
        <end position="149"/>
    </location>
</feature>
<dbReference type="EMBL" id="JAHLKM010000026">
    <property type="protein sequence ID" value="MCQ4334479.1"/>
    <property type="molecule type" value="Genomic_DNA"/>
</dbReference>
<accession>A0A9R1CVQ0</accession>
<feature type="transmembrane region" description="Helical" evidence="7">
    <location>
        <begin position="6"/>
        <end position="26"/>
    </location>
</feature>
<gene>
    <name evidence="9" type="ORF">KM295_13525</name>
</gene>
<feature type="domain" description="NADH:quinone oxidoreductase/Mrp antiporter transmembrane" evidence="8">
    <location>
        <begin position="126"/>
        <end position="421"/>
    </location>
</feature>
<dbReference type="AlphaFoldDB" id="A0A9R1CVQ0"/>
<dbReference type="PRINTS" id="PR01437">
    <property type="entry name" value="NUOXDRDTASE4"/>
</dbReference>
<keyword evidence="4 7" id="KW-1133">Transmembrane helix</keyword>
<evidence type="ECO:0000256" key="7">
    <source>
        <dbReference type="SAM" id="Phobius"/>
    </source>
</evidence>
<reference evidence="9" key="1">
    <citation type="journal article" date="2023" name="Front. Microbiol.">
        <title>Genomic-based phylogenetic and metabolic analyses of the genus Natronomonas, and description of Natronomonas aquatica sp. nov.</title>
        <authorList>
            <person name="Garcia-Roldan A."/>
            <person name="Duran-Viseras A."/>
            <person name="de la Haba R.R."/>
            <person name="Corral P."/>
            <person name="Sanchez-Porro C."/>
            <person name="Ventosa A."/>
        </authorList>
    </citation>
    <scope>NUCLEOTIDE SEQUENCE</scope>
    <source>
        <strain evidence="9">F2-12</strain>
    </source>
</reference>
<keyword evidence="2" id="KW-1003">Cell membrane</keyword>
<evidence type="ECO:0000313" key="9">
    <source>
        <dbReference type="EMBL" id="MCQ4334479.1"/>
    </source>
</evidence>
<feature type="region of interest" description="Disordered" evidence="6">
    <location>
        <begin position="442"/>
        <end position="473"/>
    </location>
</feature>
<evidence type="ECO:0000259" key="8">
    <source>
        <dbReference type="Pfam" id="PF00361"/>
    </source>
</evidence>
<feature type="transmembrane region" description="Helical" evidence="7">
    <location>
        <begin position="242"/>
        <end position="268"/>
    </location>
</feature>
<keyword evidence="10" id="KW-1185">Reference proteome</keyword>
<sequence>MTDVALPLLIAVPILAAVAPLFSSVLGFRAGWYAAAVTTAIEVGLAAVVLAAVYGGDRLVHPVGGYPAPYGIELVGDGLSAPIVALIAAVSLGVVAFAYTGGPRRNSFYSAYLLLVGGLMGVSITGDLFNMFVFLEITGLATYALVAADRSDRSAVAALKYLILGTMGASFFIIGVGYAFISTGTLNMVDLSARLAGSYTARPVLASFGFMIVGLGLKAAVFPLHTWQPDAYTYASDTVTTYISALVSTVAAYAIARVILTVFTLAFFEAAPLARWAVLTFATVSVLAGGVLAVVQTEIKRMLAYSSVSQFGLVVAAFALATPDAVLGGVVHLVGHGLMKGGLFAAAAILAATHGARTVDDYARLGYRSPVVAGTLAVLGLALVGIPPSIGFLGKYYIAVGAVRAGVWPVAIVVFFSTLLTLAYVARLLERLYFADPDAAAPVPEPSPDAPVADGGETEDTDHAGPASGDGGDTRTVRAVSSGMVLVTVLAAVVVVALGFAAPVFETLVEAFLGGVFS</sequence>
<feature type="transmembrane region" description="Helical" evidence="7">
    <location>
        <begin position="302"/>
        <end position="321"/>
    </location>
</feature>
<keyword evidence="3 7" id="KW-0812">Transmembrane</keyword>
<protein>
    <submittedName>
        <fullName evidence="9">Monovalent cation/H+ antiporter subunit D family protein</fullName>
    </submittedName>
</protein>
<evidence type="ECO:0000256" key="3">
    <source>
        <dbReference type="ARBA" id="ARBA00022692"/>
    </source>
</evidence>
<proteinExistence type="predicted"/>
<feature type="transmembrane region" description="Helical" evidence="7">
    <location>
        <begin position="33"/>
        <end position="54"/>
    </location>
</feature>
<evidence type="ECO:0000256" key="2">
    <source>
        <dbReference type="ARBA" id="ARBA00022475"/>
    </source>
</evidence>
<comment type="subcellular location">
    <subcellularLocation>
        <location evidence="1">Cell membrane</location>
        <topology evidence="1">Multi-pass membrane protein</topology>
    </subcellularLocation>
</comment>
<dbReference type="Proteomes" id="UP001139494">
    <property type="component" value="Unassembled WGS sequence"/>
</dbReference>
<feature type="transmembrane region" description="Helical" evidence="7">
    <location>
        <begin position="107"/>
        <end position="125"/>
    </location>
</feature>
<dbReference type="PANTHER" id="PTHR42703">
    <property type="entry name" value="NADH DEHYDROGENASE"/>
    <property type="match status" value="1"/>
</dbReference>
<feature type="transmembrane region" description="Helical" evidence="7">
    <location>
        <begin position="274"/>
        <end position="295"/>
    </location>
</feature>
<feature type="transmembrane region" description="Helical" evidence="7">
    <location>
        <begin position="333"/>
        <end position="353"/>
    </location>
</feature>
<feature type="transmembrane region" description="Helical" evidence="7">
    <location>
        <begin position="201"/>
        <end position="221"/>
    </location>
</feature>
<evidence type="ECO:0000256" key="1">
    <source>
        <dbReference type="ARBA" id="ARBA00004651"/>
    </source>
</evidence>
<dbReference type="InterPro" id="IPR050586">
    <property type="entry name" value="CPA3_Na-H_Antiporter_D"/>
</dbReference>
<dbReference type="PANTHER" id="PTHR42703:SF1">
    <property type="entry name" value="NA(+)_H(+) ANTIPORTER SUBUNIT D1"/>
    <property type="match status" value="1"/>
</dbReference>
<feature type="transmembrane region" description="Helical" evidence="7">
    <location>
        <begin position="365"/>
        <end position="386"/>
    </location>
</feature>
<evidence type="ECO:0000256" key="6">
    <source>
        <dbReference type="SAM" id="MobiDB-lite"/>
    </source>
</evidence>
<dbReference type="InterPro" id="IPR003918">
    <property type="entry name" value="NADH_UbQ_OxRdtase"/>
</dbReference>
<feature type="transmembrane region" description="Helical" evidence="7">
    <location>
        <begin position="484"/>
        <end position="505"/>
    </location>
</feature>
<evidence type="ECO:0000256" key="5">
    <source>
        <dbReference type="ARBA" id="ARBA00023136"/>
    </source>
</evidence>
<comment type="caution">
    <text evidence="9">The sequence shown here is derived from an EMBL/GenBank/DDBJ whole genome shotgun (WGS) entry which is preliminary data.</text>
</comment>
<evidence type="ECO:0000256" key="4">
    <source>
        <dbReference type="ARBA" id="ARBA00022989"/>
    </source>
</evidence>
<evidence type="ECO:0000313" key="10">
    <source>
        <dbReference type="Proteomes" id="UP001139494"/>
    </source>
</evidence>
<dbReference type="Pfam" id="PF00361">
    <property type="entry name" value="Proton_antipo_M"/>
    <property type="match status" value="1"/>
</dbReference>
<feature type="transmembrane region" description="Helical" evidence="7">
    <location>
        <begin position="161"/>
        <end position="181"/>
    </location>
</feature>
<feature type="transmembrane region" description="Helical" evidence="7">
    <location>
        <begin position="79"/>
        <end position="100"/>
    </location>
</feature>
<dbReference type="GO" id="GO:0008137">
    <property type="term" value="F:NADH dehydrogenase (ubiquinone) activity"/>
    <property type="evidence" value="ECO:0007669"/>
    <property type="project" value="InterPro"/>
</dbReference>